<dbReference type="InterPro" id="IPR036390">
    <property type="entry name" value="WH_DNA-bd_sf"/>
</dbReference>
<dbReference type="EMBL" id="VMRX01000025">
    <property type="protein sequence ID" value="TVT33134.1"/>
    <property type="molecule type" value="Genomic_DNA"/>
</dbReference>
<keyword evidence="1" id="KW-0805">Transcription regulation</keyword>
<evidence type="ECO:0000313" key="5">
    <source>
        <dbReference type="Proteomes" id="UP000319142"/>
    </source>
</evidence>
<dbReference type="AlphaFoldDB" id="A0A558B9H2"/>
<reference evidence="4 5" key="1">
    <citation type="submission" date="2019-07" db="EMBL/GenBank/DDBJ databases">
        <title>The pathways for chlorine oxyanion respiration interact through the shared metabolite chlorate.</title>
        <authorList>
            <person name="Barnum T.P."/>
            <person name="Cheng Y."/>
            <person name="Hill K.A."/>
            <person name="Lucas L.N."/>
            <person name="Carlson H.K."/>
            <person name="Coates J.D."/>
        </authorList>
    </citation>
    <scope>NUCLEOTIDE SEQUENCE [LARGE SCALE GENOMIC DNA]</scope>
    <source>
        <strain evidence="4">UCB</strain>
    </source>
</reference>
<comment type="caution">
    <text evidence="4">The sequence shown here is derived from an EMBL/GenBank/DDBJ whole genome shotgun (WGS) entry which is preliminary data.</text>
</comment>
<proteinExistence type="predicted"/>
<dbReference type="InterPro" id="IPR001034">
    <property type="entry name" value="DeoR_HTH"/>
</dbReference>
<evidence type="ECO:0000256" key="1">
    <source>
        <dbReference type="ARBA" id="ARBA00023015"/>
    </source>
</evidence>
<dbReference type="SUPFAM" id="SSF46785">
    <property type="entry name" value="Winged helix' DNA-binding domain"/>
    <property type="match status" value="1"/>
</dbReference>
<feature type="domain" description="HTH deoR-type" evidence="3">
    <location>
        <begin position="53"/>
        <end position="108"/>
    </location>
</feature>
<evidence type="ECO:0000259" key="3">
    <source>
        <dbReference type="PROSITE" id="PS51000"/>
    </source>
</evidence>
<dbReference type="InterPro" id="IPR036388">
    <property type="entry name" value="WH-like_DNA-bd_sf"/>
</dbReference>
<dbReference type="PROSITE" id="PS51000">
    <property type="entry name" value="HTH_DEOR_2"/>
    <property type="match status" value="1"/>
</dbReference>
<dbReference type="GO" id="GO:0003700">
    <property type="term" value="F:DNA-binding transcription factor activity"/>
    <property type="evidence" value="ECO:0007669"/>
    <property type="project" value="InterPro"/>
</dbReference>
<protein>
    <submittedName>
        <fullName evidence="4">Winged helix-turn-helix transcriptional regulator</fullName>
    </submittedName>
</protein>
<keyword evidence="2" id="KW-0804">Transcription</keyword>
<organism evidence="4 5">
    <name type="scientific">Marinobacter vinifirmus</name>
    <dbReference type="NCBI Taxonomy" id="355591"/>
    <lineage>
        <taxon>Bacteria</taxon>
        <taxon>Pseudomonadati</taxon>
        <taxon>Pseudomonadota</taxon>
        <taxon>Gammaproteobacteria</taxon>
        <taxon>Pseudomonadales</taxon>
        <taxon>Marinobacteraceae</taxon>
        <taxon>Marinobacter</taxon>
    </lineage>
</organism>
<evidence type="ECO:0000256" key="2">
    <source>
        <dbReference type="ARBA" id="ARBA00023163"/>
    </source>
</evidence>
<name>A0A558B9H2_9GAMM</name>
<dbReference type="Pfam" id="PF13412">
    <property type="entry name" value="HTH_24"/>
    <property type="match status" value="1"/>
</dbReference>
<dbReference type="Proteomes" id="UP000319142">
    <property type="component" value="Unassembled WGS sequence"/>
</dbReference>
<evidence type="ECO:0000313" key="4">
    <source>
        <dbReference type="EMBL" id="TVT33134.1"/>
    </source>
</evidence>
<gene>
    <name evidence="4" type="ORF">FHK81_09700</name>
</gene>
<dbReference type="Gene3D" id="1.10.10.10">
    <property type="entry name" value="Winged helix-like DNA-binding domain superfamily/Winged helix DNA-binding domain"/>
    <property type="match status" value="1"/>
</dbReference>
<sequence length="113" mass="12616">MALELATARRMLVRETDTLPTFFLRTMGRLRNEKTRAIVTLGRHTVLPVLKRVSARQQAVLALIQDNPSISRQALADKLGINASAVQKHLDKLKEAGAIERIGGTRGYWQVKV</sequence>
<accession>A0A558B9H2</accession>